<accession>A0A8R1IA58</accession>
<keyword evidence="3" id="KW-1185">Reference proteome</keyword>
<evidence type="ECO:0000313" key="2">
    <source>
        <dbReference type="EnsemblMetazoa" id="CJA19723a.1"/>
    </source>
</evidence>
<dbReference type="EnsemblMetazoa" id="CJA19723a.1">
    <property type="protein sequence ID" value="CJA19723a.1"/>
    <property type="gene ID" value="WBGene00175294"/>
</dbReference>
<sequence>MKRETIKTIQANEVSQLPLYAFTALALTFGRARIALVGDIRQLPPFEDPDLPRDLAAFAISRILASATRTKAFPVINLIVGRRCPPPITKIYLNALSVRSSWSSPRGHHRSGTVPSSRMTTGSTSPSPGQKGSAASYLTPRMHRQEGPGAASSTGSRPPQGPAVWPRPGAGSTRSSKCNRKSDGAPSDTYTKTAV</sequence>
<name>A0A8R1IA58_CAEJA</name>
<evidence type="ECO:0000256" key="1">
    <source>
        <dbReference type="SAM" id="MobiDB-lite"/>
    </source>
</evidence>
<protein>
    <submittedName>
        <fullName evidence="2">AAA_12 domain-containing protein</fullName>
    </submittedName>
</protein>
<organism evidence="2 3">
    <name type="scientific">Caenorhabditis japonica</name>
    <dbReference type="NCBI Taxonomy" id="281687"/>
    <lineage>
        <taxon>Eukaryota</taxon>
        <taxon>Metazoa</taxon>
        <taxon>Ecdysozoa</taxon>
        <taxon>Nematoda</taxon>
        <taxon>Chromadorea</taxon>
        <taxon>Rhabditida</taxon>
        <taxon>Rhabditina</taxon>
        <taxon>Rhabditomorpha</taxon>
        <taxon>Rhabditoidea</taxon>
        <taxon>Rhabditidae</taxon>
        <taxon>Peloderinae</taxon>
        <taxon>Caenorhabditis</taxon>
    </lineage>
</organism>
<feature type="region of interest" description="Disordered" evidence="1">
    <location>
        <begin position="101"/>
        <end position="195"/>
    </location>
</feature>
<reference evidence="2" key="2">
    <citation type="submission" date="2022-06" db="UniProtKB">
        <authorList>
            <consortium name="EnsemblMetazoa"/>
        </authorList>
    </citation>
    <scope>IDENTIFICATION</scope>
    <source>
        <strain evidence="2">DF5081</strain>
    </source>
</reference>
<evidence type="ECO:0000313" key="3">
    <source>
        <dbReference type="Proteomes" id="UP000005237"/>
    </source>
</evidence>
<dbReference type="AlphaFoldDB" id="A0A8R1IA58"/>
<proteinExistence type="predicted"/>
<feature type="compositionally biased region" description="Polar residues" evidence="1">
    <location>
        <begin position="113"/>
        <end position="130"/>
    </location>
</feature>
<dbReference type="Proteomes" id="UP000005237">
    <property type="component" value="Unassembled WGS sequence"/>
</dbReference>
<reference evidence="3" key="1">
    <citation type="submission" date="2010-08" db="EMBL/GenBank/DDBJ databases">
        <authorList>
            <consortium name="Caenorhabditis japonica Sequencing Consortium"/>
            <person name="Wilson R.K."/>
        </authorList>
    </citation>
    <scope>NUCLEOTIDE SEQUENCE [LARGE SCALE GENOMIC DNA]</scope>
    <source>
        <strain evidence="3">DF5081</strain>
    </source>
</reference>